<keyword evidence="5 15" id="KW-0347">Helicase</keyword>
<evidence type="ECO:0000259" key="16">
    <source>
        <dbReference type="PROSITE" id="PS51198"/>
    </source>
</evidence>
<evidence type="ECO:0000256" key="9">
    <source>
        <dbReference type="ARBA" id="ARBA00023204"/>
    </source>
</evidence>
<dbReference type="Gene3D" id="1.10.486.10">
    <property type="entry name" value="PCRA, domain 4"/>
    <property type="match status" value="1"/>
</dbReference>
<keyword evidence="19" id="KW-1185">Reference proteome</keyword>
<dbReference type="STRING" id="1387277.SAMN06295998_102439"/>
<dbReference type="EC" id="5.6.2.4" evidence="12"/>
<evidence type="ECO:0000256" key="5">
    <source>
        <dbReference type="ARBA" id="ARBA00022806"/>
    </source>
</evidence>
<dbReference type="GO" id="GO:0043138">
    <property type="term" value="F:3'-5' DNA helicase activity"/>
    <property type="evidence" value="ECO:0007669"/>
    <property type="project" value="UniProtKB-EC"/>
</dbReference>
<keyword evidence="10" id="KW-0413">Isomerase</keyword>
<dbReference type="GO" id="GO:0005829">
    <property type="term" value="C:cytosol"/>
    <property type="evidence" value="ECO:0007669"/>
    <property type="project" value="TreeGrafter"/>
</dbReference>
<feature type="domain" description="UvrD-like helicase ATP-binding" evidence="16">
    <location>
        <begin position="3"/>
        <end position="475"/>
    </location>
</feature>
<evidence type="ECO:0000256" key="11">
    <source>
        <dbReference type="ARBA" id="ARBA00034617"/>
    </source>
</evidence>
<dbReference type="Gene3D" id="3.90.320.10">
    <property type="match status" value="1"/>
</dbReference>
<dbReference type="AlphaFoldDB" id="A0A1W2A5P7"/>
<evidence type="ECO:0000256" key="8">
    <source>
        <dbReference type="ARBA" id="ARBA00023125"/>
    </source>
</evidence>
<proteinExistence type="predicted"/>
<dbReference type="InterPro" id="IPR014151">
    <property type="entry name" value="DNA_helicase_AddA"/>
</dbReference>
<evidence type="ECO:0000256" key="4">
    <source>
        <dbReference type="ARBA" id="ARBA00022801"/>
    </source>
</evidence>
<dbReference type="GO" id="GO:0004527">
    <property type="term" value="F:exonuclease activity"/>
    <property type="evidence" value="ECO:0007669"/>
    <property type="project" value="UniProtKB-KW"/>
</dbReference>
<keyword evidence="3" id="KW-0227">DNA damage</keyword>
<keyword evidence="7 15" id="KW-0067">ATP-binding</keyword>
<feature type="binding site" evidence="15">
    <location>
        <begin position="24"/>
        <end position="31"/>
    </location>
    <ligand>
        <name>ATP</name>
        <dbReference type="ChEBI" id="CHEBI:30616"/>
    </ligand>
</feature>
<dbReference type="Pfam" id="PF12705">
    <property type="entry name" value="PDDEXK_1"/>
    <property type="match status" value="1"/>
</dbReference>
<dbReference type="SUPFAM" id="SSF52540">
    <property type="entry name" value="P-loop containing nucleoside triphosphate hydrolases"/>
    <property type="match status" value="1"/>
</dbReference>
<dbReference type="InterPro" id="IPR000212">
    <property type="entry name" value="DNA_helicase_UvrD/REP"/>
</dbReference>
<evidence type="ECO:0000256" key="1">
    <source>
        <dbReference type="ARBA" id="ARBA00022722"/>
    </source>
</evidence>
<dbReference type="OrthoDB" id="9810135at2"/>
<keyword evidence="4 15" id="KW-0378">Hydrolase</keyword>
<keyword evidence="9" id="KW-0234">DNA repair</keyword>
<accession>A0A1W2A5P7</accession>
<evidence type="ECO:0000313" key="19">
    <source>
        <dbReference type="Proteomes" id="UP000192330"/>
    </source>
</evidence>
<dbReference type="GO" id="GO:0005524">
    <property type="term" value="F:ATP binding"/>
    <property type="evidence" value="ECO:0007669"/>
    <property type="project" value="UniProtKB-UniRule"/>
</dbReference>
<dbReference type="NCBIfam" id="TIGR02784">
    <property type="entry name" value="addA_alphas"/>
    <property type="match status" value="1"/>
</dbReference>
<evidence type="ECO:0000256" key="10">
    <source>
        <dbReference type="ARBA" id="ARBA00023235"/>
    </source>
</evidence>
<dbReference type="PANTHER" id="PTHR11070:SF2">
    <property type="entry name" value="ATP-DEPENDENT DNA HELICASE SRS2"/>
    <property type="match status" value="1"/>
</dbReference>
<dbReference type="GO" id="GO:0003677">
    <property type="term" value="F:DNA binding"/>
    <property type="evidence" value="ECO:0007669"/>
    <property type="project" value="UniProtKB-KW"/>
</dbReference>
<dbReference type="PROSITE" id="PS51198">
    <property type="entry name" value="UVRD_HELICASE_ATP_BIND"/>
    <property type="match status" value="1"/>
</dbReference>
<comment type="catalytic activity">
    <reaction evidence="11">
        <text>Couples ATP hydrolysis with the unwinding of duplex DNA by translocating in the 3'-5' direction.</text>
        <dbReference type="EC" id="5.6.2.4"/>
    </reaction>
</comment>
<dbReference type="InterPro" id="IPR014016">
    <property type="entry name" value="UvrD-like_ATP-bd"/>
</dbReference>
<dbReference type="Pfam" id="PF13361">
    <property type="entry name" value="UvrD_C"/>
    <property type="match status" value="1"/>
</dbReference>
<evidence type="ECO:0000259" key="17">
    <source>
        <dbReference type="PROSITE" id="PS51217"/>
    </source>
</evidence>
<dbReference type="Pfam" id="PF00580">
    <property type="entry name" value="UvrD-helicase"/>
    <property type="match status" value="1"/>
</dbReference>
<evidence type="ECO:0000256" key="7">
    <source>
        <dbReference type="ARBA" id="ARBA00022840"/>
    </source>
</evidence>
<reference evidence="18 19" key="1">
    <citation type="submission" date="2017-04" db="EMBL/GenBank/DDBJ databases">
        <authorList>
            <person name="Afonso C.L."/>
            <person name="Miller P.J."/>
            <person name="Scott M.A."/>
            <person name="Spackman E."/>
            <person name="Goraichik I."/>
            <person name="Dimitrov K.M."/>
            <person name="Suarez D.L."/>
            <person name="Swayne D.E."/>
        </authorList>
    </citation>
    <scope>NUCLEOTIDE SEQUENCE [LARGE SCALE GENOMIC DNA]</scope>
    <source>
        <strain evidence="18 19">CGMCC 1.12644</strain>
    </source>
</reference>
<dbReference type="Proteomes" id="UP000192330">
    <property type="component" value="Unassembled WGS sequence"/>
</dbReference>
<keyword evidence="1" id="KW-0540">Nuclease</keyword>
<gene>
    <name evidence="18" type="ORF">SAMN06295998_102439</name>
</gene>
<dbReference type="InterPro" id="IPR038726">
    <property type="entry name" value="PDDEXK_AddAB-type"/>
</dbReference>
<dbReference type="RefSeq" id="WP_084350921.1">
    <property type="nucleotide sequence ID" value="NZ_FWYD01000002.1"/>
</dbReference>
<dbReference type="PROSITE" id="PS51217">
    <property type="entry name" value="UVRD_HELICASE_CTER"/>
    <property type="match status" value="1"/>
</dbReference>
<feature type="domain" description="UvrD-like helicase C-terminal" evidence="17">
    <location>
        <begin position="508"/>
        <end position="778"/>
    </location>
</feature>
<evidence type="ECO:0000256" key="13">
    <source>
        <dbReference type="ARBA" id="ARBA00034923"/>
    </source>
</evidence>
<dbReference type="InterPro" id="IPR027417">
    <property type="entry name" value="P-loop_NTPase"/>
</dbReference>
<evidence type="ECO:0000256" key="14">
    <source>
        <dbReference type="ARBA" id="ARBA00048988"/>
    </source>
</evidence>
<evidence type="ECO:0000256" key="6">
    <source>
        <dbReference type="ARBA" id="ARBA00022839"/>
    </source>
</evidence>
<evidence type="ECO:0000313" key="18">
    <source>
        <dbReference type="EMBL" id="SMC55994.1"/>
    </source>
</evidence>
<evidence type="ECO:0000256" key="2">
    <source>
        <dbReference type="ARBA" id="ARBA00022741"/>
    </source>
</evidence>
<dbReference type="GO" id="GO:0033202">
    <property type="term" value="C:DNA helicase complex"/>
    <property type="evidence" value="ECO:0007669"/>
    <property type="project" value="TreeGrafter"/>
</dbReference>
<keyword evidence="2 15" id="KW-0547">Nucleotide-binding</keyword>
<keyword evidence="6" id="KW-0269">Exonuclease</keyword>
<name>A0A1W2A5P7_9RHOB</name>
<evidence type="ECO:0000256" key="3">
    <source>
        <dbReference type="ARBA" id="ARBA00022763"/>
    </source>
</evidence>
<evidence type="ECO:0000256" key="12">
    <source>
        <dbReference type="ARBA" id="ARBA00034808"/>
    </source>
</evidence>
<comment type="catalytic activity">
    <reaction evidence="14">
        <text>ATP + H2O = ADP + phosphate + H(+)</text>
        <dbReference type="Rhea" id="RHEA:13065"/>
        <dbReference type="ChEBI" id="CHEBI:15377"/>
        <dbReference type="ChEBI" id="CHEBI:15378"/>
        <dbReference type="ChEBI" id="CHEBI:30616"/>
        <dbReference type="ChEBI" id="CHEBI:43474"/>
        <dbReference type="ChEBI" id="CHEBI:456216"/>
        <dbReference type="EC" id="5.6.2.4"/>
    </reaction>
</comment>
<dbReference type="InterPro" id="IPR011604">
    <property type="entry name" value="PDDEXK-like_dom_sf"/>
</dbReference>
<keyword evidence="8" id="KW-0238">DNA-binding</keyword>
<dbReference type="SUPFAM" id="SSF52980">
    <property type="entry name" value="Restriction endonuclease-like"/>
    <property type="match status" value="1"/>
</dbReference>
<dbReference type="EMBL" id="FWYD01000002">
    <property type="protein sequence ID" value="SMC55994.1"/>
    <property type="molecule type" value="Genomic_DNA"/>
</dbReference>
<protein>
    <recommendedName>
        <fullName evidence="12">DNA 3'-5' helicase</fullName>
        <ecNumber evidence="12">5.6.2.4</ecNumber>
    </recommendedName>
    <alternativeName>
        <fullName evidence="13">DNA 3'-5' helicase II</fullName>
    </alternativeName>
</protein>
<evidence type="ECO:0000256" key="15">
    <source>
        <dbReference type="PROSITE-ProRule" id="PRU00560"/>
    </source>
</evidence>
<dbReference type="InterPro" id="IPR011335">
    <property type="entry name" value="Restrct_endonuc-II-like"/>
</dbReference>
<dbReference type="Gene3D" id="3.40.50.300">
    <property type="entry name" value="P-loop containing nucleotide triphosphate hydrolases"/>
    <property type="match status" value="4"/>
</dbReference>
<dbReference type="InterPro" id="IPR014017">
    <property type="entry name" value="DNA_helicase_UvrD-like_C"/>
</dbReference>
<dbReference type="PANTHER" id="PTHR11070">
    <property type="entry name" value="UVRD / RECB / PCRA DNA HELICASE FAMILY MEMBER"/>
    <property type="match status" value="1"/>
</dbReference>
<organism evidence="18 19">
    <name type="scientific">Primorskyibacter flagellatus</name>
    <dbReference type="NCBI Taxonomy" id="1387277"/>
    <lineage>
        <taxon>Bacteria</taxon>
        <taxon>Pseudomonadati</taxon>
        <taxon>Pseudomonadota</taxon>
        <taxon>Alphaproteobacteria</taxon>
        <taxon>Rhodobacterales</taxon>
        <taxon>Roseobacteraceae</taxon>
        <taxon>Primorskyibacter</taxon>
    </lineage>
</organism>
<sequence>MIRDDATEAQVRAAHPSESTWLSANAGSGKTRVLTDRVARLLLNKVSPSHILCLTYTKAAASEMQNRLFRRLGEWAMLDDAALSSELDQLGVESALDEEFLQQARTLFARAIETPGGLRIQTIHSFCAALLRRFPLEAGISPQFKEMEDRAAILLQAEVVDALALSHPAEVTAAAWHFSSDDDLESLTKDILQHRTALSRPLAEPEIKALYGLDPDTSRASIAQTVFLGGEAELLAELVSALRSSSAMDLRAVGPLGGIGLPDFDALPVMEGVFLTGAGAKDPFTAKIGTFPTKGLQKSIPHLMPRLEDLMRRVESAREERLALLAAEKTHALHRFAALFLPKFDAAKQRKGWLDFDDLIFKARALLNDPKVAAWVLYKLDGGIDHILVDEAQDTSPVQWQIIERLAQEFTAGVSARSDHIRTVFVVGDRKQSIYSFQGADPREFDRMRDEFEQRLAASPTPLQSLTLQYSFRSATPVLQLVDKTFEGRNDAGFGEEAAHRAFKSDMPGRVDLWPVVERNSEKDETPWYEPLDRPDTRHHTVTLAGRIAGFIHDQIGQPIAQEIGNTGQYQTRQIHAGDFLILVQRRGPLFQEIIRACKAGGLPIAGADRLKVGAELAVRDLAAVLKVLATPEDSLSLAEALKSPLFGWTEQQVFDLAHRRDGPFLWAALRKRRDEFPNVWAVLNDLMGKTDFLRPYDLIERILTRHDGRRKLLARLGEEAEDGINALLSQALGYEQSDIPSLTGFLQWMQTDDFVIKRQADSAGKRIRVMTVHGAKGLEAPIVMLPDSGQRIQRASRGLLKCADTVIWPATAAQSPSVQSEAQEAERAAQRNERDRLLYVAMTRAEKWLIVAAAGELGKDGEAWHDRVRVGMENAGAEPHGFDFGELGSGPGLRMQTGDWESPPQISPEPSVSETAALPPFMSQPAPLVIPPAETLSPSDLGGAKALPGEAGLDEETAKTLGSALHLLLEHLPIVTSDLRAARADRLLARAGEILLPEHRAQLVKEALYLLDAPELAHLFGEGTLAEVPITATLHALGGRRIHGVIDRLIITPQKITAVDFKSNRTVPDSPENCPDGLLRQMGAYAAALEEIYPNHQIETGILWTAVPRYMPLPNDMVSVALSMTATS</sequence>
<dbReference type="GO" id="GO:0000725">
    <property type="term" value="P:recombinational repair"/>
    <property type="evidence" value="ECO:0007669"/>
    <property type="project" value="TreeGrafter"/>
</dbReference>